<feature type="region of interest" description="Disordered" evidence="1">
    <location>
        <begin position="164"/>
        <end position="215"/>
    </location>
</feature>
<evidence type="ECO:0000313" key="2">
    <source>
        <dbReference type="EMBL" id="KAJ8945952.1"/>
    </source>
</evidence>
<protein>
    <submittedName>
        <fullName evidence="2">Uncharacterized protein</fullName>
    </submittedName>
</protein>
<dbReference type="Pfam" id="PF25985">
    <property type="entry name" value="Ubiquitin_USP47_N"/>
    <property type="match status" value="1"/>
</dbReference>
<name>A0AAV8Y500_9CUCU</name>
<accession>A0AAV8Y500</accession>
<reference evidence="2" key="1">
    <citation type="journal article" date="2023" name="Insect Mol. Biol.">
        <title>Genome sequencing provides insights into the evolution of gene families encoding plant cell wall-degrading enzymes in longhorned beetles.</title>
        <authorList>
            <person name="Shin N.R."/>
            <person name="Okamura Y."/>
            <person name="Kirsch R."/>
            <person name="Pauchet Y."/>
        </authorList>
    </citation>
    <scope>NUCLEOTIDE SEQUENCE</scope>
    <source>
        <strain evidence="2">AMC_N1</strain>
    </source>
</reference>
<dbReference type="AlphaFoldDB" id="A0AAV8Y500"/>
<proteinExistence type="predicted"/>
<gene>
    <name evidence="2" type="ORF">NQ318_016780</name>
</gene>
<keyword evidence="3" id="KW-1185">Reference proteome</keyword>
<sequence>MHPFERNEPLKIGRGKVLPFDGAAGPKTSRKWRFVTFSTCQFSPKMVCLYDESLQVVTVRDTIQQSAKRRSDIQVTPTKTIESIFKEISRDFEYNADEIELVLQRRDGTTYVLNEHRDKTVQEAGVTWNPSEHLYIIISQLKNKTMSLYVQDVAEDDLLLGASASPTTGETPGGSCDAPPVLLNEFDDYPRSTRSHAPPRSSTSLTATPPPRGPT</sequence>
<evidence type="ECO:0000256" key="1">
    <source>
        <dbReference type="SAM" id="MobiDB-lite"/>
    </source>
</evidence>
<organism evidence="2 3">
    <name type="scientific">Aromia moschata</name>
    <dbReference type="NCBI Taxonomy" id="1265417"/>
    <lineage>
        <taxon>Eukaryota</taxon>
        <taxon>Metazoa</taxon>
        <taxon>Ecdysozoa</taxon>
        <taxon>Arthropoda</taxon>
        <taxon>Hexapoda</taxon>
        <taxon>Insecta</taxon>
        <taxon>Pterygota</taxon>
        <taxon>Neoptera</taxon>
        <taxon>Endopterygota</taxon>
        <taxon>Coleoptera</taxon>
        <taxon>Polyphaga</taxon>
        <taxon>Cucujiformia</taxon>
        <taxon>Chrysomeloidea</taxon>
        <taxon>Cerambycidae</taxon>
        <taxon>Cerambycinae</taxon>
        <taxon>Callichromatini</taxon>
        <taxon>Aromia</taxon>
    </lineage>
</organism>
<evidence type="ECO:0000313" key="3">
    <source>
        <dbReference type="Proteomes" id="UP001162162"/>
    </source>
</evidence>
<dbReference type="EMBL" id="JAPWTK010000202">
    <property type="protein sequence ID" value="KAJ8945952.1"/>
    <property type="molecule type" value="Genomic_DNA"/>
</dbReference>
<comment type="caution">
    <text evidence="2">The sequence shown here is derived from an EMBL/GenBank/DDBJ whole genome shotgun (WGS) entry which is preliminary data.</text>
</comment>
<dbReference type="Proteomes" id="UP001162162">
    <property type="component" value="Unassembled WGS sequence"/>
</dbReference>